<name>A0ABW1AVV5_9RHOO</name>
<comment type="caution">
    <text evidence="5">The sequence shown here is derived from an EMBL/GenBank/DDBJ whole genome shotgun (WGS) entry which is preliminary data.</text>
</comment>
<keyword evidence="2" id="KW-0604">Photosystem II</keyword>
<sequence>MVIRLKDRRRVAAVAFALLAASSAATVFAAQRQALPDLLDAPAAADLRAQISPQLSVAVAGERLVGVGVRGIVLLSDDGGRVWRQAKSVPVSVALTDVHFATPTEGWAVGHSGVILRTRDGGETWQLQMEGRRLAQLILDDVQARTAAGDASLGRALRDAQRFVEEGPDKPFLGVRFVDARRGFAVGAYGIALMTEDGGETWQSLMGRIPNPRGVHLYSIQQRDADVLIAGEQGALFRSEDGGQRFVELETPYPGTFFGVLIIDSDTLLAYGLRGNVWRSADRGANWEQIDLGQPVTVTSGKVLLDRSILLADESGRLMRSSDAGRSFKPVEGSFPTGLTGLAQGSDKAVVLSGVRGLTRVDPAQLVAESR</sequence>
<dbReference type="Proteomes" id="UP001595974">
    <property type="component" value="Unassembled WGS sequence"/>
</dbReference>
<evidence type="ECO:0000256" key="2">
    <source>
        <dbReference type="ARBA" id="ARBA00023276"/>
    </source>
</evidence>
<evidence type="ECO:0000259" key="4">
    <source>
        <dbReference type="Pfam" id="PF14870"/>
    </source>
</evidence>
<dbReference type="Pfam" id="PF14870">
    <property type="entry name" value="PSII_BNR"/>
    <property type="match status" value="2"/>
</dbReference>
<feature type="domain" description="Photosynthesis system II assembly factor Ycf48/Hcf136-like" evidence="4">
    <location>
        <begin position="83"/>
        <end position="128"/>
    </location>
</feature>
<evidence type="ECO:0000313" key="5">
    <source>
        <dbReference type="EMBL" id="MFC5771366.1"/>
    </source>
</evidence>
<keyword evidence="1" id="KW-0602">Photosynthesis</keyword>
<dbReference type="SUPFAM" id="SSF50939">
    <property type="entry name" value="Sialidases"/>
    <property type="match status" value="1"/>
</dbReference>
<evidence type="ECO:0000256" key="3">
    <source>
        <dbReference type="SAM" id="SignalP"/>
    </source>
</evidence>
<dbReference type="RefSeq" id="WP_096448083.1">
    <property type="nucleotide sequence ID" value="NZ_JBHSOG010000094.1"/>
</dbReference>
<keyword evidence="3" id="KW-0732">Signal</keyword>
<dbReference type="InterPro" id="IPR036278">
    <property type="entry name" value="Sialidase_sf"/>
</dbReference>
<dbReference type="EMBL" id="JBHSOG010000094">
    <property type="protein sequence ID" value="MFC5771366.1"/>
    <property type="molecule type" value="Genomic_DNA"/>
</dbReference>
<gene>
    <name evidence="5" type="ORF">ACFPTN_18450</name>
</gene>
<evidence type="ECO:0000256" key="1">
    <source>
        <dbReference type="ARBA" id="ARBA00022531"/>
    </source>
</evidence>
<feature type="domain" description="Photosynthesis system II assembly factor Ycf48/Hcf136-like" evidence="4">
    <location>
        <begin position="170"/>
        <end position="289"/>
    </location>
</feature>
<proteinExistence type="predicted"/>
<feature type="chain" id="PRO_5047421918" evidence="3">
    <location>
        <begin position="30"/>
        <end position="371"/>
    </location>
</feature>
<feature type="signal peptide" evidence="3">
    <location>
        <begin position="1"/>
        <end position="29"/>
    </location>
</feature>
<protein>
    <submittedName>
        <fullName evidence="5">WD40/YVTN/BNR-like repeat-containing protein</fullName>
    </submittedName>
</protein>
<keyword evidence="6" id="KW-1185">Reference proteome</keyword>
<accession>A0ABW1AVV5</accession>
<dbReference type="PANTHER" id="PTHR47199:SF2">
    <property type="entry name" value="PHOTOSYSTEM II STABILITY_ASSEMBLY FACTOR HCF136, CHLOROPLASTIC"/>
    <property type="match status" value="1"/>
</dbReference>
<dbReference type="Gene3D" id="2.130.10.10">
    <property type="entry name" value="YVTN repeat-like/Quinoprotein amine dehydrogenase"/>
    <property type="match status" value="1"/>
</dbReference>
<reference evidence="6" key="1">
    <citation type="journal article" date="2019" name="Int. J. Syst. Evol. Microbiol.">
        <title>The Global Catalogue of Microorganisms (GCM) 10K type strain sequencing project: providing services to taxonomists for standard genome sequencing and annotation.</title>
        <authorList>
            <consortium name="The Broad Institute Genomics Platform"/>
            <consortium name="The Broad Institute Genome Sequencing Center for Infectious Disease"/>
            <person name="Wu L."/>
            <person name="Ma J."/>
        </authorList>
    </citation>
    <scope>NUCLEOTIDE SEQUENCE [LARGE SCALE GENOMIC DNA]</scope>
    <source>
        <strain evidence="6">SHR3</strain>
    </source>
</reference>
<dbReference type="InterPro" id="IPR028203">
    <property type="entry name" value="PSII_CF48-like_dom"/>
</dbReference>
<organism evidence="5 6">
    <name type="scientific">Thauera sinica</name>
    <dbReference type="NCBI Taxonomy" id="2665146"/>
    <lineage>
        <taxon>Bacteria</taxon>
        <taxon>Pseudomonadati</taxon>
        <taxon>Pseudomonadota</taxon>
        <taxon>Betaproteobacteria</taxon>
        <taxon>Rhodocyclales</taxon>
        <taxon>Zoogloeaceae</taxon>
        <taxon>Thauera</taxon>
    </lineage>
</organism>
<evidence type="ECO:0000313" key="6">
    <source>
        <dbReference type="Proteomes" id="UP001595974"/>
    </source>
</evidence>
<dbReference type="PANTHER" id="PTHR47199">
    <property type="entry name" value="PHOTOSYSTEM II STABILITY/ASSEMBLY FACTOR HCF136, CHLOROPLASTIC"/>
    <property type="match status" value="1"/>
</dbReference>
<dbReference type="InterPro" id="IPR015943">
    <property type="entry name" value="WD40/YVTN_repeat-like_dom_sf"/>
</dbReference>